<dbReference type="Gene3D" id="3.30.420.10">
    <property type="entry name" value="Ribonuclease H-like superfamily/Ribonuclease H"/>
    <property type="match status" value="1"/>
</dbReference>
<comment type="caution">
    <text evidence="2">The sequence shown here is derived from an EMBL/GenBank/DDBJ whole genome shotgun (WGS) entry which is preliminary data.</text>
</comment>
<feature type="compositionally biased region" description="Polar residues" evidence="1">
    <location>
        <begin position="14"/>
        <end position="23"/>
    </location>
</feature>
<organism evidence="2 3">
    <name type="scientific">Phytophthora megakarya</name>
    <dbReference type="NCBI Taxonomy" id="4795"/>
    <lineage>
        <taxon>Eukaryota</taxon>
        <taxon>Sar</taxon>
        <taxon>Stramenopiles</taxon>
        <taxon>Oomycota</taxon>
        <taxon>Peronosporomycetes</taxon>
        <taxon>Peronosporales</taxon>
        <taxon>Peronosporaceae</taxon>
        <taxon>Phytophthora</taxon>
    </lineage>
</organism>
<dbReference type="InterPro" id="IPR036397">
    <property type="entry name" value="RNaseH_sf"/>
</dbReference>
<evidence type="ECO:0000256" key="1">
    <source>
        <dbReference type="SAM" id="MobiDB-lite"/>
    </source>
</evidence>
<evidence type="ECO:0000313" key="2">
    <source>
        <dbReference type="EMBL" id="OWZ23803.1"/>
    </source>
</evidence>
<proteinExistence type="predicted"/>
<feature type="compositionally biased region" description="Basic and acidic residues" evidence="1">
    <location>
        <begin position="1"/>
        <end position="13"/>
    </location>
</feature>
<dbReference type="Proteomes" id="UP000198211">
    <property type="component" value="Unassembled WGS sequence"/>
</dbReference>
<dbReference type="GO" id="GO:0003676">
    <property type="term" value="F:nucleic acid binding"/>
    <property type="evidence" value="ECO:0007669"/>
    <property type="project" value="InterPro"/>
</dbReference>
<dbReference type="SUPFAM" id="SSF53098">
    <property type="entry name" value="Ribonuclease H-like"/>
    <property type="match status" value="1"/>
</dbReference>
<sequence length="85" mass="9816">MLCKANEIRRQVSEADNQASNGKSECMHQTIMNMVRSMLFRSDLPTSFWGDDAEYATYSNPFESKTSFTHFIQTIFTRSRPALQL</sequence>
<gene>
    <name evidence="2" type="ORF">PHMEG_0001262</name>
</gene>
<dbReference type="InterPro" id="IPR012337">
    <property type="entry name" value="RNaseH-like_sf"/>
</dbReference>
<dbReference type="EMBL" id="NBNE01000043">
    <property type="protein sequence ID" value="OWZ23803.1"/>
    <property type="molecule type" value="Genomic_DNA"/>
</dbReference>
<name>A0A225X257_9STRA</name>
<accession>A0A225X257</accession>
<feature type="region of interest" description="Disordered" evidence="1">
    <location>
        <begin position="1"/>
        <end position="23"/>
    </location>
</feature>
<protein>
    <submittedName>
        <fullName evidence="2">Gag-pol Polyprotein</fullName>
    </submittedName>
</protein>
<dbReference type="AlphaFoldDB" id="A0A225X257"/>
<keyword evidence="3" id="KW-1185">Reference proteome</keyword>
<evidence type="ECO:0000313" key="3">
    <source>
        <dbReference type="Proteomes" id="UP000198211"/>
    </source>
</evidence>
<reference evidence="3" key="1">
    <citation type="submission" date="2017-03" db="EMBL/GenBank/DDBJ databases">
        <title>Phytopthora megakarya and P. palmivora, two closely related causual agents of cacao black pod achieved similar genome size and gene model numbers by different mechanisms.</title>
        <authorList>
            <person name="Ali S."/>
            <person name="Shao J."/>
            <person name="Larry D.J."/>
            <person name="Kronmiller B."/>
            <person name="Shen D."/>
            <person name="Strem M.D."/>
            <person name="Melnick R.L."/>
            <person name="Guiltinan M.J."/>
            <person name="Tyler B.M."/>
            <person name="Meinhardt L.W."/>
            <person name="Bailey B.A."/>
        </authorList>
    </citation>
    <scope>NUCLEOTIDE SEQUENCE [LARGE SCALE GENOMIC DNA]</scope>
    <source>
        <strain evidence="3">zdho120</strain>
    </source>
</reference>